<dbReference type="AlphaFoldDB" id="A0A919B7U7"/>
<dbReference type="InterPro" id="IPR050834">
    <property type="entry name" value="Glycosyltransf_2"/>
</dbReference>
<name>A0A919B7U7_9ACTN</name>
<reference evidence="5" key="1">
    <citation type="journal article" date="2014" name="Int. J. Syst. Evol. Microbiol.">
        <title>Complete genome sequence of Corynebacterium casei LMG S-19264T (=DSM 44701T), isolated from a smear-ripened cheese.</title>
        <authorList>
            <consortium name="US DOE Joint Genome Institute (JGI-PGF)"/>
            <person name="Walter F."/>
            <person name="Albersmeier A."/>
            <person name="Kalinowski J."/>
            <person name="Ruckert C."/>
        </authorList>
    </citation>
    <scope>NUCLEOTIDE SEQUENCE</scope>
    <source>
        <strain evidence="5">JCM 4059</strain>
    </source>
</reference>
<dbReference type="InterPro" id="IPR029044">
    <property type="entry name" value="Nucleotide-diphossugar_trans"/>
</dbReference>
<keyword evidence="6" id="KW-1185">Reference proteome</keyword>
<organism evidence="5 6">
    <name type="scientific">Streptomyces mashuensis</name>
    <dbReference type="NCBI Taxonomy" id="33904"/>
    <lineage>
        <taxon>Bacteria</taxon>
        <taxon>Bacillati</taxon>
        <taxon>Actinomycetota</taxon>
        <taxon>Actinomycetes</taxon>
        <taxon>Kitasatosporales</taxon>
        <taxon>Streptomycetaceae</taxon>
        <taxon>Streptomyces</taxon>
    </lineage>
</organism>
<proteinExistence type="inferred from homology"/>
<keyword evidence="2" id="KW-0328">Glycosyltransferase</keyword>
<dbReference type="SUPFAM" id="SSF53448">
    <property type="entry name" value="Nucleotide-diphospho-sugar transferases"/>
    <property type="match status" value="1"/>
</dbReference>
<dbReference type="Proteomes" id="UP000638313">
    <property type="component" value="Unassembled WGS sequence"/>
</dbReference>
<sequence>MTAPEHGPEGGIGVVIATRDRADRLATTLDLLTALPEDPEIVVVDNASTDDTPTMVRTRFPRVRLLRLPHNKGALARTYGVLHLRTPVVAFCDDDSWWAPGSLARAARLMSEHPRLGLLAAHTLVGPGRRPDPLNEVLAASPLGREPDLPGPSVLGFLACAAVVRREAYLQTGGFHPLLFFAGEESLLAYDLAARGWGVVHCPDVVAHHHPAAARPRPGRRTREARNELLTVWLRRPLPVALRRTLALAATARHDPDARAALAETLARLPAALAHRRTLPPELEADLRLLERPAPDGPPRRP</sequence>
<evidence type="ECO:0000256" key="1">
    <source>
        <dbReference type="ARBA" id="ARBA00006739"/>
    </source>
</evidence>
<protein>
    <submittedName>
        <fullName evidence="5">Glycosyl transferase</fullName>
    </submittedName>
</protein>
<dbReference type="GO" id="GO:0016757">
    <property type="term" value="F:glycosyltransferase activity"/>
    <property type="evidence" value="ECO:0007669"/>
    <property type="project" value="UniProtKB-KW"/>
</dbReference>
<dbReference type="PANTHER" id="PTHR43685:SF5">
    <property type="entry name" value="GLYCOSYLTRANSFERASE EPSE-RELATED"/>
    <property type="match status" value="1"/>
</dbReference>
<dbReference type="RefSeq" id="WP_190132234.1">
    <property type="nucleotide sequence ID" value="NZ_BNBD01000014.1"/>
</dbReference>
<reference evidence="5" key="2">
    <citation type="submission" date="2020-09" db="EMBL/GenBank/DDBJ databases">
        <authorList>
            <person name="Sun Q."/>
            <person name="Ohkuma M."/>
        </authorList>
    </citation>
    <scope>NUCLEOTIDE SEQUENCE</scope>
    <source>
        <strain evidence="5">JCM 4059</strain>
    </source>
</reference>
<dbReference type="PANTHER" id="PTHR43685">
    <property type="entry name" value="GLYCOSYLTRANSFERASE"/>
    <property type="match status" value="1"/>
</dbReference>
<dbReference type="Gene3D" id="3.90.550.10">
    <property type="entry name" value="Spore Coat Polysaccharide Biosynthesis Protein SpsA, Chain A"/>
    <property type="match status" value="1"/>
</dbReference>
<dbReference type="InterPro" id="IPR001173">
    <property type="entry name" value="Glyco_trans_2-like"/>
</dbReference>
<dbReference type="EMBL" id="BNBD01000014">
    <property type="protein sequence ID" value="GHF64899.1"/>
    <property type="molecule type" value="Genomic_DNA"/>
</dbReference>
<gene>
    <name evidence="5" type="ORF">GCM10010218_52940</name>
</gene>
<keyword evidence="3 5" id="KW-0808">Transferase</keyword>
<feature type="domain" description="Glycosyltransferase 2-like" evidence="4">
    <location>
        <begin position="14"/>
        <end position="169"/>
    </location>
</feature>
<accession>A0A919B7U7</accession>
<evidence type="ECO:0000256" key="3">
    <source>
        <dbReference type="ARBA" id="ARBA00022679"/>
    </source>
</evidence>
<dbReference type="Pfam" id="PF00535">
    <property type="entry name" value="Glycos_transf_2"/>
    <property type="match status" value="1"/>
</dbReference>
<evidence type="ECO:0000256" key="2">
    <source>
        <dbReference type="ARBA" id="ARBA00022676"/>
    </source>
</evidence>
<evidence type="ECO:0000313" key="5">
    <source>
        <dbReference type="EMBL" id="GHF64899.1"/>
    </source>
</evidence>
<comment type="similarity">
    <text evidence="1">Belongs to the glycosyltransferase 2 family.</text>
</comment>
<evidence type="ECO:0000259" key="4">
    <source>
        <dbReference type="Pfam" id="PF00535"/>
    </source>
</evidence>
<evidence type="ECO:0000313" key="6">
    <source>
        <dbReference type="Proteomes" id="UP000638313"/>
    </source>
</evidence>
<comment type="caution">
    <text evidence="5">The sequence shown here is derived from an EMBL/GenBank/DDBJ whole genome shotgun (WGS) entry which is preliminary data.</text>
</comment>